<sequence length="115" mass="13447">MQFQLACAYAAQHLLRNDSLDKIRLRAFARKLAGHCLYDFWFALLGGVRAWDEMFSSDGLAPKQTLSLVFQFAIVHGYFELVTFIWDHITDPQREFIGIFSCLINLIDFLFHWLN</sequence>
<feature type="transmembrane region" description="Helical" evidence="1">
    <location>
        <begin position="68"/>
        <end position="89"/>
    </location>
</feature>
<feature type="transmembrane region" description="Helical" evidence="1">
    <location>
        <begin position="96"/>
        <end position="114"/>
    </location>
</feature>
<evidence type="ECO:0000256" key="1">
    <source>
        <dbReference type="SAM" id="Phobius"/>
    </source>
</evidence>
<dbReference type="OrthoDB" id="5827962at2759"/>
<reference evidence="2 3" key="2">
    <citation type="submission" date="2018-11" db="EMBL/GenBank/DDBJ databases">
        <authorList>
            <consortium name="Pathogen Informatics"/>
        </authorList>
    </citation>
    <scope>NUCLEOTIDE SEQUENCE [LARGE SCALE GENOMIC DNA]</scope>
</reference>
<evidence type="ECO:0000313" key="4">
    <source>
        <dbReference type="WBParaSite" id="GPUH_0002085601-mRNA-1"/>
    </source>
</evidence>
<reference evidence="4" key="1">
    <citation type="submission" date="2016-06" db="UniProtKB">
        <authorList>
            <consortium name="WormBaseParasite"/>
        </authorList>
    </citation>
    <scope>IDENTIFICATION</scope>
</reference>
<dbReference type="WBParaSite" id="GPUH_0002085601-mRNA-1">
    <property type="protein sequence ID" value="GPUH_0002085601-mRNA-1"/>
    <property type="gene ID" value="GPUH_0002085601"/>
</dbReference>
<protein>
    <submittedName>
        <fullName evidence="4">Rab-GAP TBC domain-containing protein</fullName>
    </submittedName>
</protein>
<dbReference type="EMBL" id="UYRT01091238">
    <property type="protein sequence ID" value="VDN36911.1"/>
    <property type="molecule type" value="Genomic_DNA"/>
</dbReference>
<keyword evidence="1" id="KW-1133">Transmembrane helix</keyword>
<gene>
    <name evidence="2" type="ORF">GPUH_LOCUS20832</name>
</gene>
<feature type="transmembrane region" description="Helical" evidence="1">
    <location>
        <begin position="32"/>
        <end position="48"/>
    </location>
</feature>
<proteinExistence type="predicted"/>
<organism evidence="4">
    <name type="scientific">Gongylonema pulchrum</name>
    <dbReference type="NCBI Taxonomy" id="637853"/>
    <lineage>
        <taxon>Eukaryota</taxon>
        <taxon>Metazoa</taxon>
        <taxon>Ecdysozoa</taxon>
        <taxon>Nematoda</taxon>
        <taxon>Chromadorea</taxon>
        <taxon>Rhabditida</taxon>
        <taxon>Spirurina</taxon>
        <taxon>Spiruromorpha</taxon>
        <taxon>Spiruroidea</taxon>
        <taxon>Gongylonematidae</taxon>
        <taxon>Gongylonema</taxon>
    </lineage>
</organism>
<dbReference type="AlphaFoldDB" id="A0A183EIP0"/>
<dbReference type="Proteomes" id="UP000271098">
    <property type="component" value="Unassembled WGS sequence"/>
</dbReference>
<evidence type="ECO:0000313" key="3">
    <source>
        <dbReference type="Proteomes" id="UP000271098"/>
    </source>
</evidence>
<evidence type="ECO:0000313" key="2">
    <source>
        <dbReference type="EMBL" id="VDN36911.1"/>
    </source>
</evidence>
<keyword evidence="1" id="KW-0812">Transmembrane</keyword>
<accession>A0A183EIP0</accession>
<keyword evidence="3" id="KW-1185">Reference proteome</keyword>
<name>A0A183EIP0_9BILA</name>
<keyword evidence="1" id="KW-0472">Membrane</keyword>